<name>A0A087VZ01_ECHMU</name>
<keyword evidence="1" id="KW-0732">Signal</keyword>
<dbReference type="OrthoDB" id="10443536at2759"/>
<reference evidence="2" key="1">
    <citation type="journal article" date="2013" name="Nature">
        <title>The genomes of four tapeworm species reveal adaptations to parasitism.</title>
        <authorList>
            <person name="Tsai I.J."/>
            <person name="Zarowiecki M."/>
            <person name="Holroyd N."/>
            <person name="Garciarrubio A."/>
            <person name="Sanchez-Flores A."/>
            <person name="Brooks K.L."/>
            <person name="Tracey A."/>
            <person name="Bobes R.J."/>
            <person name="Fragoso G."/>
            <person name="Sciutto E."/>
            <person name="Aslett M."/>
            <person name="Beasley H."/>
            <person name="Bennett H.M."/>
            <person name="Cai J."/>
            <person name="Camicia F."/>
            <person name="Clark R."/>
            <person name="Cucher M."/>
            <person name="De Silva N."/>
            <person name="Day T.A."/>
            <person name="Deplazes P."/>
            <person name="Estrada K."/>
            <person name="Fernandez C."/>
            <person name="Holland P.W."/>
            <person name="Hou J."/>
            <person name="Hu S."/>
            <person name="Huckvale T."/>
            <person name="Hung S.S."/>
            <person name="Kamenetzky L."/>
            <person name="Keane J.A."/>
            <person name="Kiss F."/>
            <person name="Koziol U."/>
            <person name="Lambert O."/>
            <person name="Liu K."/>
            <person name="Luo X."/>
            <person name="Luo Y."/>
            <person name="Macchiaroli N."/>
            <person name="Nichol S."/>
            <person name="Paps J."/>
            <person name="Parkinson J."/>
            <person name="Pouchkina-Stantcheva N."/>
            <person name="Riddiford N."/>
            <person name="Rosenzvit M."/>
            <person name="Salinas G."/>
            <person name="Wasmuth J.D."/>
            <person name="Zamanian M."/>
            <person name="Zheng Y."/>
            <person name="Cai X."/>
            <person name="Soberon X."/>
            <person name="Olson P.D."/>
            <person name="Laclette J.P."/>
            <person name="Brehm K."/>
            <person name="Berriman M."/>
            <person name="Garciarrubio A."/>
            <person name="Bobes R.J."/>
            <person name="Fragoso G."/>
            <person name="Sanchez-Flores A."/>
            <person name="Estrada K."/>
            <person name="Cevallos M.A."/>
            <person name="Morett E."/>
            <person name="Gonzalez V."/>
            <person name="Portillo T."/>
            <person name="Ochoa-Leyva A."/>
            <person name="Jose M.V."/>
            <person name="Sciutto E."/>
            <person name="Landa A."/>
            <person name="Jimenez L."/>
            <person name="Valdes V."/>
            <person name="Carrero J.C."/>
            <person name="Larralde C."/>
            <person name="Morales-Montor J."/>
            <person name="Limon-Lason J."/>
            <person name="Soberon X."/>
            <person name="Laclette J.P."/>
        </authorList>
    </citation>
    <scope>NUCLEOTIDE SEQUENCE [LARGE SCALE GENOMIC DNA]</scope>
</reference>
<evidence type="ECO:0000313" key="3">
    <source>
        <dbReference type="Proteomes" id="UP000017246"/>
    </source>
</evidence>
<feature type="chain" id="PRO_5001831695" evidence="1">
    <location>
        <begin position="21"/>
        <end position="264"/>
    </location>
</feature>
<dbReference type="AlphaFoldDB" id="A0A087VZ01"/>
<organism evidence="2 3">
    <name type="scientific">Echinococcus multilocularis</name>
    <name type="common">Fox tapeworm</name>
    <dbReference type="NCBI Taxonomy" id="6211"/>
    <lineage>
        <taxon>Eukaryota</taxon>
        <taxon>Metazoa</taxon>
        <taxon>Spiralia</taxon>
        <taxon>Lophotrochozoa</taxon>
        <taxon>Platyhelminthes</taxon>
        <taxon>Cestoda</taxon>
        <taxon>Eucestoda</taxon>
        <taxon>Cyclophyllidea</taxon>
        <taxon>Taeniidae</taxon>
        <taxon>Echinococcus</taxon>
    </lineage>
</organism>
<protein>
    <submittedName>
        <fullName evidence="2">Expressed conserved protein</fullName>
    </submittedName>
</protein>
<sequence>MVEKVVFLIFVFLCLGSIDAQISSIKGDARIIRGPANSSFTLQAVLPDVYKAVRVGNQLFPIIGDDCTTSYFSCAYYQVRPYHALVTLAGKISKDLRWITFVPKRTYVIGISIAVFPDDVWTPSIQNGLIPDLNQPFLIDALGMTSVKLTCTFSGIGTPAAIVATKYSSPVYNVSKGKATNYAADFAEIVELRVNREKSLTTYEITVEKRFRMDYIGCTDGVNWITYMIEWVRIPPASAPKPLVFSSVVICYLLALVPAESWID</sequence>
<proteinExistence type="predicted"/>
<dbReference type="EMBL" id="LN902845">
    <property type="protein sequence ID" value="CDI97536.1"/>
    <property type="molecule type" value="Genomic_DNA"/>
</dbReference>
<evidence type="ECO:0000256" key="1">
    <source>
        <dbReference type="SAM" id="SignalP"/>
    </source>
</evidence>
<evidence type="ECO:0000313" key="2">
    <source>
        <dbReference type="EMBL" id="CDI97536.1"/>
    </source>
</evidence>
<reference evidence="2" key="2">
    <citation type="submission" date="2015-11" db="EMBL/GenBank/DDBJ databases">
        <authorList>
            <person name="Zhang Y."/>
            <person name="Guo Z."/>
        </authorList>
    </citation>
    <scope>NUCLEOTIDE SEQUENCE</scope>
</reference>
<feature type="signal peptide" evidence="1">
    <location>
        <begin position="1"/>
        <end position="20"/>
    </location>
</feature>
<keyword evidence="3" id="KW-1185">Reference proteome</keyword>
<gene>
    <name evidence="2" type="ORF">EmuJ_000131400</name>
</gene>
<dbReference type="Proteomes" id="UP000017246">
    <property type="component" value="Unassembled WGS sequence"/>
</dbReference>
<accession>A0A087VZ01</accession>